<dbReference type="EMBL" id="HBFA01027983">
    <property type="protein sequence ID" value="CAD8678638.1"/>
    <property type="molecule type" value="Transcribed_RNA"/>
</dbReference>
<evidence type="ECO:0000259" key="2">
    <source>
        <dbReference type="SMART" id="SM00829"/>
    </source>
</evidence>
<keyword evidence="1" id="KW-0560">Oxidoreductase</keyword>
<feature type="domain" description="Enoyl reductase (ER)" evidence="2">
    <location>
        <begin position="65"/>
        <end position="378"/>
    </location>
</feature>
<dbReference type="InterPro" id="IPR041694">
    <property type="entry name" value="ADH_N_2"/>
</dbReference>
<dbReference type="GO" id="GO:0016628">
    <property type="term" value="F:oxidoreductase activity, acting on the CH-CH group of donors, NAD or NADP as acceptor"/>
    <property type="evidence" value="ECO:0007669"/>
    <property type="project" value="InterPro"/>
</dbReference>
<dbReference type="AlphaFoldDB" id="A0A7S0RIK9"/>
<dbReference type="Gene3D" id="3.40.50.720">
    <property type="entry name" value="NAD(P)-binding Rossmann-like Domain"/>
    <property type="match status" value="1"/>
</dbReference>
<dbReference type="FunFam" id="3.40.50.720:FF:000121">
    <property type="entry name" value="Prostaglandin reductase 2"/>
    <property type="match status" value="1"/>
</dbReference>
<dbReference type="PANTHER" id="PTHR43205">
    <property type="entry name" value="PROSTAGLANDIN REDUCTASE"/>
    <property type="match status" value="1"/>
</dbReference>
<evidence type="ECO:0000313" key="3">
    <source>
        <dbReference type="EMBL" id="CAD8678638.1"/>
    </source>
</evidence>
<dbReference type="InterPro" id="IPR036291">
    <property type="entry name" value="NAD(P)-bd_dom_sf"/>
</dbReference>
<gene>
    <name evidence="3" type="ORF">POBO1169_LOCUS14181</name>
</gene>
<dbReference type="PANTHER" id="PTHR43205:SF7">
    <property type="entry name" value="PROSTAGLANDIN REDUCTASE 1"/>
    <property type="match status" value="1"/>
</dbReference>
<dbReference type="Gene3D" id="3.90.180.10">
    <property type="entry name" value="Medium-chain alcohol dehydrogenases, catalytic domain"/>
    <property type="match status" value="1"/>
</dbReference>
<dbReference type="InterPro" id="IPR011032">
    <property type="entry name" value="GroES-like_sf"/>
</dbReference>
<dbReference type="InterPro" id="IPR013149">
    <property type="entry name" value="ADH-like_C"/>
</dbReference>
<dbReference type="SUPFAM" id="SSF50129">
    <property type="entry name" value="GroES-like"/>
    <property type="match status" value="1"/>
</dbReference>
<reference evidence="3" key="1">
    <citation type="submission" date="2021-01" db="EMBL/GenBank/DDBJ databases">
        <authorList>
            <person name="Corre E."/>
            <person name="Pelletier E."/>
            <person name="Niang G."/>
            <person name="Scheremetjew M."/>
            <person name="Finn R."/>
            <person name="Kale V."/>
            <person name="Holt S."/>
            <person name="Cochrane G."/>
            <person name="Meng A."/>
            <person name="Brown T."/>
            <person name="Cohen L."/>
        </authorList>
    </citation>
    <scope>NUCLEOTIDE SEQUENCE</scope>
    <source>
        <strain evidence="3">CCMP722</strain>
    </source>
</reference>
<dbReference type="CDD" id="cd05288">
    <property type="entry name" value="PGDH"/>
    <property type="match status" value="1"/>
</dbReference>
<evidence type="ECO:0000256" key="1">
    <source>
        <dbReference type="ARBA" id="ARBA00023002"/>
    </source>
</evidence>
<accession>A0A7S0RIK9</accession>
<protein>
    <recommendedName>
        <fullName evidence="2">Enoyl reductase (ER) domain-containing protein</fullName>
    </recommendedName>
</protein>
<proteinExistence type="predicted"/>
<dbReference type="SMART" id="SM00829">
    <property type="entry name" value="PKS_ER"/>
    <property type="match status" value="1"/>
</dbReference>
<dbReference type="InterPro" id="IPR020843">
    <property type="entry name" value="ER"/>
</dbReference>
<organism evidence="3">
    <name type="scientific">Pyramimonas obovata</name>
    <dbReference type="NCBI Taxonomy" id="1411642"/>
    <lineage>
        <taxon>Eukaryota</taxon>
        <taxon>Viridiplantae</taxon>
        <taxon>Chlorophyta</taxon>
        <taxon>Pyramimonadophyceae</taxon>
        <taxon>Pyramimonadales</taxon>
        <taxon>Pyramimonadaceae</taxon>
        <taxon>Pyramimonas</taxon>
        <taxon>Pyramimonas incertae sedis</taxon>
    </lineage>
</organism>
<dbReference type="SUPFAM" id="SSF51735">
    <property type="entry name" value="NAD(P)-binding Rossmann-fold domains"/>
    <property type="match status" value="1"/>
</dbReference>
<dbReference type="InterPro" id="IPR045010">
    <property type="entry name" value="MDR_fam"/>
</dbReference>
<sequence>MSALMMHSFKLGLSGSRQHSTVRTAPRCLPARSRGSVRRSCRSTTRHVVTMSANRQWILRNRPDGDIKKTDLELVETPIPAIEDGQVLCKNMYISIDPTHRIWMSDAPQYMPCVELGEIMRAVSIAVVEDSKFDGLAKGDIVSGIGGCQDYFVADGATLNKADPSLPPPEQLGPYSMIIGLTAFYGTTKICAPKAGETFVVSGAAGAVGSMAGQLAKMAGARVIGTVGSQEKADWLTKELGFDGVINYKTDDVAAKLKELAPDGVDCYFDNTAGPVLEEVLLQFNNNGRIALCGLINQYNTDKIGVKNYDMILMRRLTVQGFICIDQLASMGEMLEVVKKGIADGKIKYKLDIQKGLESYIDVVNMLYNGSNQGKLMIEV</sequence>
<name>A0A7S0RIK9_9CHLO</name>
<dbReference type="Pfam" id="PF16884">
    <property type="entry name" value="ADH_N_2"/>
    <property type="match status" value="1"/>
</dbReference>
<dbReference type="Pfam" id="PF00107">
    <property type="entry name" value="ADH_zinc_N"/>
    <property type="match status" value="1"/>
</dbReference>